<keyword evidence="5" id="KW-1185">Reference proteome</keyword>
<dbReference type="Pfam" id="PF02595">
    <property type="entry name" value="Gly_kinase"/>
    <property type="match status" value="2"/>
</dbReference>
<comment type="caution">
    <text evidence="4">The sequence shown here is derived from an EMBL/GenBank/DDBJ whole genome shotgun (WGS) entry which is preliminary data.</text>
</comment>
<dbReference type="InterPro" id="IPR018193">
    <property type="entry name" value="Glyc_kinase_flavodox-like_fold"/>
</dbReference>
<dbReference type="InterPro" id="IPR004381">
    <property type="entry name" value="Glycerate_kinase"/>
</dbReference>
<evidence type="ECO:0000256" key="3">
    <source>
        <dbReference type="ARBA" id="ARBA00022777"/>
    </source>
</evidence>
<evidence type="ECO:0000313" key="5">
    <source>
        <dbReference type="Proteomes" id="UP000235050"/>
    </source>
</evidence>
<dbReference type="InterPro" id="IPR036129">
    <property type="entry name" value="Glycerate_kinase_sf"/>
</dbReference>
<dbReference type="PANTHER" id="PTHR21599:SF0">
    <property type="entry name" value="GLYCERATE KINASE"/>
    <property type="match status" value="1"/>
</dbReference>
<dbReference type="SUPFAM" id="SSF110738">
    <property type="entry name" value="Glycerate kinase I"/>
    <property type="match status" value="2"/>
</dbReference>
<sequence>MKFVIAPDSFKGCMTAKQAAEAIRTGLSRVFPDAEYVMVPMADGGEGTVRSLIDATGGQVRRARVLDPLQRPVFAEYGLLGNESASAPESHVGGADPGMAAVPDAAASTNADASANAAASTDTAAIAPTNPDPTAIVPTNPDPTAIVPTNPGPTAVIEMAAASGIQFVNEETRNPLVATTYGTGQLIRAALDDGARTIIIGIGGSATNDGGAGMAEALGVRFLDANGDPIPRGGGSLERLATIDASGIDPRIADTTIIVAADVTNPLVGPNGASAVFGPQKGATPRMVERLDADLAHYAAIINQTLGIDVAHTPGAGGAGGLGAGLLAFTGATMRSGVETVANAVHLADLARNADYCFTGEGGIDFQTQYGKTPMGVARAVRRSNPGIGVIALAGYVGEGIDRLYDLGIDAVFGIVPAATTLERALAEGSANLTRTAENVGRLLMLASRRRTRA</sequence>
<protein>
    <submittedName>
        <fullName evidence="4">Glycerate kinase</fullName>
    </submittedName>
</protein>
<dbReference type="GO" id="GO:0008887">
    <property type="term" value="F:glycerate kinase activity"/>
    <property type="evidence" value="ECO:0007669"/>
    <property type="project" value="InterPro"/>
</dbReference>
<proteinExistence type="inferred from homology"/>
<dbReference type="Gene3D" id="3.40.50.10350">
    <property type="entry name" value="Glycerate kinase, domain 1"/>
    <property type="match status" value="1"/>
</dbReference>
<keyword evidence="3 4" id="KW-0418">Kinase</keyword>
<organism evidence="4 5">
    <name type="scientific">Bifidobacterium margollesii</name>
    <dbReference type="NCBI Taxonomy" id="2020964"/>
    <lineage>
        <taxon>Bacteria</taxon>
        <taxon>Bacillati</taxon>
        <taxon>Actinomycetota</taxon>
        <taxon>Actinomycetes</taxon>
        <taxon>Bifidobacteriales</taxon>
        <taxon>Bifidobacteriaceae</taxon>
        <taxon>Bifidobacterium</taxon>
    </lineage>
</organism>
<dbReference type="NCBIfam" id="TIGR00045">
    <property type="entry name" value="glycerate kinase"/>
    <property type="match status" value="1"/>
</dbReference>
<evidence type="ECO:0000256" key="2">
    <source>
        <dbReference type="ARBA" id="ARBA00022679"/>
    </source>
</evidence>
<dbReference type="EMBL" id="NMWU01000005">
    <property type="protein sequence ID" value="PLS31860.1"/>
    <property type="molecule type" value="Genomic_DNA"/>
</dbReference>
<dbReference type="InterPro" id="IPR018197">
    <property type="entry name" value="Glycerate_kinase_RE-like"/>
</dbReference>
<dbReference type="RefSeq" id="WP_243390210.1">
    <property type="nucleotide sequence ID" value="NZ_NMWU01000005.1"/>
</dbReference>
<dbReference type="Gene3D" id="3.90.1510.10">
    <property type="entry name" value="Glycerate kinase, domain 2"/>
    <property type="match status" value="1"/>
</dbReference>
<accession>A0A2N5JCD4</accession>
<evidence type="ECO:0000313" key="4">
    <source>
        <dbReference type="EMBL" id="PLS31860.1"/>
    </source>
</evidence>
<reference evidence="4 5" key="1">
    <citation type="submission" date="2017-07" db="EMBL/GenBank/DDBJ databases">
        <title>Bifidobacterium novel species.</title>
        <authorList>
            <person name="Lugli G.A."/>
            <person name="Milani C."/>
            <person name="Duranti S."/>
            <person name="Mangifesta M."/>
        </authorList>
    </citation>
    <scope>NUCLEOTIDE SEQUENCE [LARGE SCALE GENOMIC DNA]</scope>
    <source>
        <strain evidence="5">Uis1B</strain>
    </source>
</reference>
<gene>
    <name evidence="4" type="ORF">Uis1B_0399</name>
</gene>
<name>A0A2N5JCD4_9BIFI</name>
<dbReference type="Proteomes" id="UP000235050">
    <property type="component" value="Unassembled WGS sequence"/>
</dbReference>
<dbReference type="GO" id="GO:0031388">
    <property type="term" value="P:organic acid phosphorylation"/>
    <property type="evidence" value="ECO:0007669"/>
    <property type="project" value="InterPro"/>
</dbReference>
<comment type="similarity">
    <text evidence="1">Belongs to the glycerate kinase type-1 family.</text>
</comment>
<evidence type="ECO:0000256" key="1">
    <source>
        <dbReference type="ARBA" id="ARBA00006284"/>
    </source>
</evidence>
<dbReference type="AlphaFoldDB" id="A0A2N5JCD4"/>
<dbReference type="PANTHER" id="PTHR21599">
    <property type="entry name" value="GLYCERATE KINASE"/>
    <property type="match status" value="1"/>
</dbReference>
<keyword evidence="2" id="KW-0808">Transferase</keyword>